<dbReference type="PROSITE" id="PS51866">
    <property type="entry name" value="MOP"/>
    <property type="match status" value="1"/>
</dbReference>
<dbReference type="RefSeq" id="WP_126772967.1">
    <property type="nucleotide sequence ID" value="NZ_PIPX01000002.1"/>
</dbReference>
<evidence type="ECO:0000256" key="3">
    <source>
        <dbReference type="ARBA" id="ARBA00022505"/>
    </source>
</evidence>
<dbReference type="GO" id="GO:0015689">
    <property type="term" value="P:molybdate ion transport"/>
    <property type="evidence" value="ECO:0007669"/>
    <property type="project" value="InterPro"/>
</dbReference>
<dbReference type="InterPro" id="IPR008995">
    <property type="entry name" value="Mo/tungstate-bd_C_term_dom"/>
</dbReference>
<dbReference type="SUPFAM" id="SSF52540">
    <property type="entry name" value="P-loop containing nucleoside triphosphate hydrolases"/>
    <property type="match status" value="1"/>
</dbReference>
<keyword evidence="4" id="KW-0547">Nucleotide-binding</keyword>
<organism evidence="11 12">
    <name type="scientific">Pseudidiomarina homiensis</name>
    <dbReference type="NCBI Taxonomy" id="364198"/>
    <lineage>
        <taxon>Bacteria</taxon>
        <taxon>Pseudomonadati</taxon>
        <taxon>Pseudomonadota</taxon>
        <taxon>Gammaproteobacteria</taxon>
        <taxon>Alteromonadales</taxon>
        <taxon>Idiomarinaceae</taxon>
        <taxon>Pseudidiomarina</taxon>
    </lineage>
</organism>
<keyword evidence="5 11" id="KW-0067">ATP-binding</keyword>
<dbReference type="AlphaFoldDB" id="A0A432XXA9"/>
<keyword evidence="12" id="KW-1185">Reference proteome</keyword>
<dbReference type="EMBL" id="PIPX01000002">
    <property type="protein sequence ID" value="RUO53378.1"/>
    <property type="molecule type" value="Genomic_DNA"/>
</dbReference>
<dbReference type="PROSITE" id="PS50893">
    <property type="entry name" value="ABC_TRANSPORTER_2"/>
    <property type="match status" value="1"/>
</dbReference>
<proteinExistence type="predicted"/>
<dbReference type="OrthoDB" id="9802264at2"/>
<protein>
    <submittedName>
        <fullName evidence="11">Molybdenum ABC transporter ATP-binding protein</fullName>
    </submittedName>
</protein>
<evidence type="ECO:0000256" key="6">
    <source>
        <dbReference type="ARBA" id="ARBA00022967"/>
    </source>
</evidence>
<dbReference type="PANTHER" id="PTHR43514">
    <property type="entry name" value="ABC TRANSPORTER I FAMILY MEMBER 10"/>
    <property type="match status" value="1"/>
</dbReference>
<dbReference type="Pfam" id="PF00005">
    <property type="entry name" value="ABC_tran"/>
    <property type="match status" value="1"/>
</dbReference>
<name>A0A432XXA9_9GAMM</name>
<evidence type="ECO:0000256" key="8">
    <source>
        <dbReference type="PROSITE-ProRule" id="PRU01213"/>
    </source>
</evidence>
<dbReference type="Pfam" id="PF03459">
    <property type="entry name" value="TOBE"/>
    <property type="match status" value="1"/>
</dbReference>
<feature type="domain" description="Mop" evidence="10">
    <location>
        <begin position="263"/>
        <end position="330"/>
    </location>
</feature>
<evidence type="ECO:0000256" key="1">
    <source>
        <dbReference type="ARBA" id="ARBA00022448"/>
    </source>
</evidence>
<evidence type="ECO:0000256" key="7">
    <source>
        <dbReference type="ARBA" id="ARBA00023136"/>
    </source>
</evidence>
<dbReference type="Gene3D" id="3.40.50.300">
    <property type="entry name" value="P-loop containing nucleotide triphosphate hydrolases"/>
    <property type="match status" value="1"/>
</dbReference>
<accession>A0A432XXA9</accession>
<evidence type="ECO:0000313" key="11">
    <source>
        <dbReference type="EMBL" id="RUO53378.1"/>
    </source>
</evidence>
<keyword evidence="7" id="KW-0472">Membrane</keyword>
<dbReference type="Gene3D" id="2.40.50.100">
    <property type="match status" value="1"/>
</dbReference>
<dbReference type="InterPro" id="IPR003439">
    <property type="entry name" value="ABC_transporter-like_ATP-bd"/>
</dbReference>
<evidence type="ECO:0000313" key="12">
    <source>
        <dbReference type="Proteomes" id="UP000287649"/>
    </source>
</evidence>
<dbReference type="InterPro" id="IPR003593">
    <property type="entry name" value="AAA+_ATPase"/>
</dbReference>
<keyword evidence="6" id="KW-1278">Translocase</keyword>
<evidence type="ECO:0000259" key="10">
    <source>
        <dbReference type="PROSITE" id="PS51866"/>
    </source>
</evidence>
<evidence type="ECO:0000256" key="2">
    <source>
        <dbReference type="ARBA" id="ARBA00022475"/>
    </source>
</evidence>
<dbReference type="Proteomes" id="UP000287649">
    <property type="component" value="Unassembled WGS sequence"/>
</dbReference>
<evidence type="ECO:0000256" key="4">
    <source>
        <dbReference type="ARBA" id="ARBA00022741"/>
    </source>
</evidence>
<evidence type="ECO:0000256" key="5">
    <source>
        <dbReference type="ARBA" id="ARBA00022840"/>
    </source>
</evidence>
<dbReference type="SUPFAM" id="SSF50331">
    <property type="entry name" value="MOP-like"/>
    <property type="match status" value="1"/>
</dbReference>
<comment type="caution">
    <text evidence="11">The sequence shown here is derived from an EMBL/GenBank/DDBJ whole genome shotgun (WGS) entry which is preliminary data.</text>
</comment>
<feature type="domain" description="ABC transporter" evidence="9">
    <location>
        <begin position="1"/>
        <end position="230"/>
    </location>
</feature>
<dbReference type="GO" id="GO:0005524">
    <property type="term" value="F:ATP binding"/>
    <property type="evidence" value="ECO:0007669"/>
    <property type="project" value="UniProtKB-KW"/>
</dbReference>
<dbReference type="InterPro" id="IPR027417">
    <property type="entry name" value="P-loop_NTPase"/>
</dbReference>
<dbReference type="InterPro" id="IPR005116">
    <property type="entry name" value="Transp-assoc_OB_typ1"/>
</dbReference>
<dbReference type="GO" id="GO:0016887">
    <property type="term" value="F:ATP hydrolysis activity"/>
    <property type="evidence" value="ECO:0007669"/>
    <property type="project" value="InterPro"/>
</dbReference>
<reference evidence="12" key="1">
    <citation type="journal article" date="2018" name="Front. Microbiol.">
        <title>Genome-Based Analysis Reveals the Taxonomy and Diversity of the Family Idiomarinaceae.</title>
        <authorList>
            <person name="Liu Y."/>
            <person name="Lai Q."/>
            <person name="Shao Z."/>
        </authorList>
    </citation>
    <scope>NUCLEOTIDE SEQUENCE [LARGE SCALE GENOMIC DNA]</scope>
    <source>
        <strain evidence="12">PO-M2</strain>
    </source>
</reference>
<evidence type="ECO:0000259" key="9">
    <source>
        <dbReference type="PROSITE" id="PS50893"/>
    </source>
</evidence>
<dbReference type="PROSITE" id="PS00211">
    <property type="entry name" value="ABC_TRANSPORTER_1"/>
    <property type="match status" value="1"/>
</dbReference>
<dbReference type="PANTHER" id="PTHR43514:SF4">
    <property type="entry name" value="ABC TRANSPORTER I FAMILY MEMBER 10"/>
    <property type="match status" value="1"/>
</dbReference>
<dbReference type="InterPro" id="IPR017871">
    <property type="entry name" value="ABC_transporter-like_CS"/>
</dbReference>
<dbReference type="InterPro" id="IPR050334">
    <property type="entry name" value="Molybdenum_import_ModC"/>
</dbReference>
<gene>
    <name evidence="11" type="ORF">CWI70_09305</name>
</gene>
<keyword evidence="2" id="KW-1003">Cell membrane</keyword>
<dbReference type="InterPro" id="IPR004606">
    <property type="entry name" value="Mop_domain"/>
</dbReference>
<sequence>MSLYVKGSVPLQHFALQFDLTLPNKGITAIVGPSGSGKTTLLEVIAGLRKTSAVKIRFGKQQWQSASNFMGLAERRMGLVLQDPMLFPHLTVADNLRYGWQRAQQHFLSWDEVIQRCGVAELLEQKPPQLSGGQQQRVAFARALLAQPQVLLLDEPFSALDEATRQHFVAYLREVSAQHGLPVLWVSHQLTDIAEVSDYIVLLSRGKITSSGALVEQLRHEPLRSMLAMAVMATPLPGLDEDASKRLRIYARDVSISLQPVSHSSVRNQLWSTIHAVHESSHDAECLVELEYHGQYFFALISNAAWQQLALSVGQRVVAHIKSAALHHPVSQQLENTC</sequence>
<keyword evidence="3 8" id="KW-0500">Molybdenum</keyword>
<keyword evidence="1" id="KW-0813">Transport</keyword>
<dbReference type="SMART" id="SM00382">
    <property type="entry name" value="AAA"/>
    <property type="match status" value="1"/>
</dbReference>